<evidence type="ECO:0000313" key="3">
    <source>
        <dbReference type="Proteomes" id="UP000694864"/>
    </source>
</evidence>
<proteinExistence type="predicted"/>
<reference evidence="4" key="2">
    <citation type="submission" date="2025-08" db="UniProtKB">
        <authorList>
            <consortium name="RefSeq"/>
        </authorList>
    </citation>
    <scope>IDENTIFICATION</scope>
    <source>
        <tissue evidence="4">Leaf</tissue>
    </source>
</reference>
<name>A0ABM0X5S2_CAMSA</name>
<organism evidence="3 4">
    <name type="scientific">Camelina sativa</name>
    <name type="common">False flax</name>
    <name type="synonym">Myagrum sativum</name>
    <dbReference type="NCBI Taxonomy" id="90675"/>
    <lineage>
        <taxon>Eukaryota</taxon>
        <taxon>Viridiplantae</taxon>
        <taxon>Streptophyta</taxon>
        <taxon>Embryophyta</taxon>
        <taxon>Tracheophyta</taxon>
        <taxon>Spermatophyta</taxon>
        <taxon>Magnoliopsida</taxon>
        <taxon>eudicotyledons</taxon>
        <taxon>Gunneridae</taxon>
        <taxon>Pentapetalae</taxon>
        <taxon>rosids</taxon>
        <taxon>malvids</taxon>
        <taxon>Brassicales</taxon>
        <taxon>Brassicaceae</taxon>
        <taxon>Camelineae</taxon>
        <taxon>Camelina</taxon>
    </lineage>
</organism>
<evidence type="ECO:0000313" key="4">
    <source>
        <dbReference type="RefSeq" id="XP_010481165.1"/>
    </source>
</evidence>
<reference evidence="3" key="1">
    <citation type="journal article" date="2014" name="Nat. Commun.">
        <title>The emerging biofuel crop Camelina sativa retains a highly undifferentiated hexaploid genome structure.</title>
        <authorList>
            <person name="Kagale S."/>
            <person name="Koh C."/>
            <person name="Nixon J."/>
            <person name="Bollina V."/>
            <person name="Clarke W.E."/>
            <person name="Tuteja R."/>
            <person name="Spillane C."/>
            <person name="Robinson S.J."/>
            <person name="Links M.G."/>
            <person name="Clarke C."/>
            <person name="Higgins E.E."/>
            <person name="Huebert T."/>
            <person name="Sharpe A.G."/>
            <person name="Parkin I.A."/>
        </authorList>
    </citation>
    <scope>NUCLEOTIDE SEQUENCE [LARGE SCALE GENOMIC DNA]</scope>
    <source>
        <strain evidence="3">cv. DH55</strain>
    </source>
</reference>
<dbReference type="GeneID" id="104760009"/>
<accession>A0ABM0X5S2</accession>
<feature type="region of interest" description="Disordered" evidence="1">
    <location>
        <begin position="31"/>
        <end position="83"/>
    </location>
</feature>
<feature type="compositionally biased region" description="Polar residues" evidence="1">
    <location>
        <begin position="31"/>
        <end position="48"/>
    </location>
</feature>
<dbReference type="InterPro" id="IPR054722">
    <property type="entry name" value="PolX-like_BBD"/>
</dbReference>
<feature type="domain" description="Retrovirus-related Pol polyprotein from transposon TNT 1-94-like beta-barrel" evidence="2">
    <location>
        <begin position="138"/>
        <end position="215"/>
    </location>
</feature>
<dbReference type="Pfam" id="PF22936">
    <property type="entry name" value="Pol_BBD"/>
    <property type="match status" value="1"/>
</dbReference>
<protein>
    <submittedName>
        <fullName evidence="4">Uncharacterized protein LOC104760009</fullName>
    </submittedName>
</protein>
<dbReference type="Proteomes" id="UP000694864">
    <property type="component" value="Chromosome 17"/>
</dbReference>
<evidence type="ECO:0000256" key="1">
    <source>
        <dbReference type="SAM" id="MobiDB-lite"/>
    </source>
</evidence>
<dbReference type="RefSeq" id="XP_010481165.1">
    <property type="nucleotide sequence ID" value="XM_010482863.1"/>
</dbReference>
<keyword evidence="3" id="KW-1185">Reference proteome</keyword>
<gene>
    <name evidence="4" type="primary">LOC104760009</name>
</gene>
<evidence type="ECO:0000259" key="2">
    <source>
        <dbReference type="Pfam" id="PF22936"/>
    </source>
</evidence>
<sequence length="221" mass="24391">MDRLPAPTYDNVISRLTGYDDRLQGYSVSSDASPHLAFNTSRSSNYQPHSRGNRGRGRGSYSTRGRDFHQQFSPAPPTRSAVNTNEKPVCQICGKRGHNAFECWYRFDEEYQQPAQPAINVAAFSALHITNVTEDNSWYPDSAATAHITSSTQRLKQAQPFHGSDMVMARDGNFLPITHVGSANLPSTSGNLPLNDVLVCPEIAKSLLSVSKLTKDYPCKV</sequence>